<evidence type="ECO:0000256" key="1">
    <source>
        <dbReference type="SAM" id="Phobius"/>
    </source>
</evidence>
<feature type="transmembrane region" description="Helical" evidence="1">
    <location>
        <begin position="21"/>
        <end position="40"/>
    </location>
</feature>
<name>G7GYW3_9ACTN</name>
<keyword evidence="1" id="KW-0812">Transmembrane</keyword>
<dbReference type="EMBL" id="BAEE01000021">
    <property type="protein sequence ID" value="GAB08788.1"/>
    <property type="molecule type" value="Genomic_DNA"/>
</dbReference>
<sequence length="211" mass="22758">MKLYADTPARRTRQILGDLWVLVWSAISIWLATVVFDVTMKLAVPGRMIEGAGSTMGEKLRDAGNSADNVPMVGDKLAKPFEGAGGAADTLADAGRTQAEAVHTFAWWLAIAVAIVPIIMVLSLYIPLRLRFIRRASTHVRLRDTEAGIDLLALRAITTQPLTVLDDISDDPAGDWRRGHVPVIRALAAVELRDSGLKPSAVITPRGPGYG</sequence>
<accession>G7GYW3</accession>
<evidence type="ECO:0000313" key="2">
    <source>
        <dbReference type="EMBL" id="GAB08788.1"/>
    </source>
</evidence>
<comment type="caution">
    <text evidence="2">The sequence shown here is derived from an EMBL/GenBank/DDBJ whole genome shotgun (WGS) entry which is preliminary data.</text>
</comment>
<protein>
    <recommendedName>
        <fullName evidence="4">Transmembrane protein</fullName>
    </recommendedName>
</protein>
<proteinExistence type="predicted"/>
<evidence type="ECO:0000313" key="3">
    <source>
        <dbReference type="Proteomes" id="UP000035088"/>
    </source>
</evidence>
<dbReference type="Proteomes" id="UP000035088">
    <property type="component" value="Unassembled WGS sequence"/>
</dbReference>
<evidence type="ECO:0008006" key="4">
    <source>
        <dbReference type="Google" id="ProtNLM"/>
    </source>
</evidence>
<reference evidence="2 3" key="1">
    <citation type="submission" date="2011-11" db="EMBL/GenBank/DDBJ databases">
        <title>Whole genome shotgun sequence of Gordonia araii NBRC 100433.</title>
        <authorList>
            <person name="Yoshida Y."/>
            <person name="Hosoyama A."/>
            <person name="Tsuchikane K."/>
            <person name="Katsumata H."/>
            <person name="Yamazaki S."/>
            <person name="Fujita N."/>
        </authorList>
    </citation>
    <scope>NUCLEOTIDE SEQUENCE [LARGE SCALE GENOMIC DNA]</scope>
    <source>
        <strain evidence="2 3">NBRC 100433</strain>
    </source>
</reference>
<organism evidence="2 3">
    <name type="scientific">Gordonia araii NBRC 100433</name>
    <dbReference type="NCBI Taxonomy" id="1073574"/>
    <lineage>
        <taxon>Bacteria</taxon>
        <taxon>Bacillati</taxon>
        <taxon>Actinomycetota</taxon>
        <taxon>Actinomycetes</taxon>
        <taxon>Mycobacteriales</taxon>
        <taxon>Gordoniaceae</taxon>
        <taxon>Gordonia</taxon>
    </lineage>
</organism>
<keyword evidence="3" id="KW-1185">Reference proteome</keyword>
<dbReference type="OrthoDB" id="5198533at2"/>
<gene>
    <name evidence="2" type="ORF">GOARA_021_00250</name>
</gene>
<keyword evidence="1" id="KW-0472">Membrane</keyword>
<dbReference type="STRING" id="1073574.GOARA_021_00250"/>
<feature type="transmembrane region" description="Helical" evidence="1">
    <location>
        <begin position="105"/>
        <end position="126"/>
    </location>
</feature>
<dbReference type="RefSeq" id="WP_007320865.1">
    <property type="nucleotide sequence ID" value="NZ_BAEE01000021.1"/>
</dbReference>
<keyword evidence="1" id="KW-1133">Transmembrane helix</keyword>
<dbReference type="AlphaFoldDB" id="G7GYW3"/>